<protein>
    <submittedName>
        <fullName evidence="2">Uncharacterized protein</fullName>
    </submittedName>
</protein>
<accession>A0A1R1XNL4</accession>
<name>A0A1R1XNL4_9FUNG</name>
<dbReference type="EMBL" id="LSSN01002404">
    <property type="protein sequence ID" value="OMJ16226.1"/>
    <property type="molecule type" value="Genomic_DNA"/>
</dbReference>
<organism evidence="2 3">
    <name type="scientific">Smittium culicis</name>
    <dbReference type="NCBI Taxonomy" id="133412"/>
    <lineage>
        <taxon>Eukaryota</taxon>
        <taxon>Fungi</taxon>
        <taxon>Fungi incertae sedis</taxon>
        <taxon>Zoopagomycota</taxon>
        <taxon>Kickxellomycotina</taxon>
        <taxon>Harpellomycetes</taxon>
        <taxon>Harpellales</taxon>
        <taxon>Legeriomycetaceae</taxon>
        <taxon>Smittium</taxon>
    </lineage>
</organism>
<evidence type="ECO:0000313" key="2">
    <source>
        <dbReference type="EMBL" id="OMJ16226.1"/>
    </source>
</evidence>
<evidence type="ECO:0000313" key="3">
    <source>
        <dbReference type="Proteomes" id="UP000187283"/>
    </source>
</evidence>
<feature type="compositionally biased region" description="Polar residues" evidence="1">
    <location>
        <begin position="24"/>
        <end position="39"/>
    </location>
</feature>
<evidence type="ECO:0000256" key="1">
    <source>
        <dbReference type="SAM" id="MobiDB-lite"/>
    </source>
</evidence>
<reference evidence="2 3" key="1">
    <citation type="submission" date="2017-01" db="EMBL/GenBank/DDBJ databases">
        <authorList>
            <person name="Mah S.A."/>
            <person name="Swanson W.J."/>
            <person name="Moy G.W."/>
            <person name="Vacquier V.D."/>
        </authorList>
    </citation>
    <scope>NUCLEOTIDE SEQUENCE [LARGE SCALE GENOMIC DNA]</scope>
    <source>
        <strain evidence="2 3">GSMNP</strain>
    </source>
</reference>
<keyword evidence="3" id="KW-1185">Reference proteome</keyword>
<dbReference type="Proteomes" id="UP000187283">
    <property type="component" value="Unassembled WGS sequence"/>
</dbReference>
<dbReference type="AlphaFoldDB" id="A0A1R1XNL4"/>
<comment type="caution">
    <text evidence="2">The sequence shown here is derived from an EMBL/GenBank/DDBJ whole genome shotgun (WGS) entry which is preliminary data.</text>
</comment>
<gene>
    <name evidence="2" type="ORF">AYI70_g6745</name>
</gene>
<feature type="region of interest" description="Disordered" evidence="1">
    <location>
        <begin position="1"/>
        <end position="67"/>
    </location>
</feature>
<feature type="compositionally biased region" description="Polar residues" evidence="1">
    <location>
        <begin position="1"/>
        <end position="11"/>
    </location>
</feature>
<sequence length="67" mass="7657">MNSNKSNQTRNRVSKFLESKFKRSTQSLKTYKESSSPASEKQPVKRARTLFSDAVEGDDPQYAKTQN</sequence>
<proteinExistence type="predicted"/>